<dbReference type="SUPFAM" id="SSF56112">
    <property type="entry name" value="Protein kinase-like (PK-like)"/>
    <property type="match status" value="1"/>
</dbReference>
<dbReference type="InterPro" id="IPR050401">
    <property type="entry name" value="Cyclic_nucleotide_synthase"/>
</dbReference>
<dbReference type="CDD" id="cd07302">
    <property type="entry name" value="CHD"/>
    <property type="match status" value="1"/>
</dbReference>
<keyword evidence="6" id="KW-0472">Membrane</keyword>
<feature type="domain" description="Guanylate cyclase" evidence="10">
    <location>
        <begin position="317"/>
        <end position="449"/>
    </location>
</feature>
<dbReference type="PANTHER" id="PTHR11920">
    <property type="entry name" value="GUANYLYL CYCLASE"/>
    <property type="match status" value="1"/>
</dbReference>
<evidence type="ECO:0000256" key="8">
    <source>
        <dbReference type="ARBA" id="ARBA00023293"/>
    </source>
</evidence>
<dbReference type="EC" id="4.6.1.2" evidence="2"/>
<dbReference type="GO" id="GO:0005886">
    <property type="term" value="C:plasma membrane"/>
    <property type="evidence" value="ECO:0007669"/>
    <property type="project" value="TreeGrafter"/>
</dbReference>
<evidence type="ECO:0000256" key="6">
    <source>
        <dbReference type="ARBA" id="ARBA00023136"/>
    </source>
</evidence>
<dbReference type="SMART" id="SM00044">
    <property type="entry name" value="CYCc"/>
    <property type="match status" value="1"/>
</dbReference>
<dbReference type="Pfam" id="PF00211">
    <property type="entry name" value="Guanylate_cyc"/>
    <property type="match status" value="1"/>
</dbReference>
<comment type="subcellular location">
    <subcellularLocation>
        <location evidence="1">Membrane</location>
        <topology evidence="1">Single-pass membrane protein</topology>
    </subcellularLocation>
</comment>
<dbReference type="Gene3D" id="1.10.510.10">
    <property type="entry name" value="Transferase(Phosphotransferase) domain 1"/>
    <property type="match status" value="1"/>
</dbReference>
<accession>A0A0C2N702</accession>
<dbReference type="Proteomes" id="UP000031668">
    <property type="component" value="Unassembled WGS sequence"/>
</dbReference>
<evidence type="ECO:0000313" key="12">
    <source>
        <dbReference type="Proteomes" id="UP000031668"/>
    </source>
</evidence>
<dbReference type="OMA" id="SSECHIA"/>
<dbReference type="SMART" id="SM00220">
    <property type="entry name" value="S_TKc"/>
    <property type="match status" value="1"/>
</dbReference>
<comment type="caution">
    <text evidence="11">The sequence shown here is derived from an EMBL/GenBank/DDBJ whole genome shotgun (WGS) entry which is preliminary data.</text>
</comment>
<evidence type="ECO:0000256" key="5">
    <source>
        <dbReference type="ARBA" id="ARBA00022989"/>
    </source>
</evidence>
<dbReference type="GO" id="GO:0005524">
    <property type="term" value="F:ATP binding"/>
    <property type="evidence" value="ECO:0007669"/>
    <property type="project" value="InterPro"/>
</dbReference>
<dbReference type="EMBL" id="JWZT01001416">
    <property type="protein sequence ID" value="KII72080.1"/>
    <property type="molecule type" value="Genomic_DNA"/>
</dbReference>
<dbReference type="InterPro" id="IPR011009">
    <property type="entry name" value="Kinase-like_dom_sf"/>
</dbReference>
<dbReference type="GO" id="GO:0007168">
    <property type="term" value="P:receptor guanylyl cyclase signaling pathway"/>
    <property type="evidence" value="ECO:0007669"/>
    <property type="project" value="TreeGrafter"/>
</dbReference>
<keyword evidence="5" id="KW-1133">Transmembrane helix</keyword>
<keyword evidence="3" id="KW-0812">Transmembrane</keyword>
<dbReference type="PROSITE" id="PS50011">
    <property type="entry name" value="PROTEIN_KINASE_DOM"/>
    <property type="match status" value="1"/>
</dbReference>
<dbReference type="Pfam" id="PF07714">
    <property type="entry name" value="PK_Tyr_Ser-Thr"/>
    <property type="match status" value="1"/>
</dbReference>
<keyword evidence="8" id="KW-0141">cGMP biosynthesis</keyword>
<dbReference type="PANTHER" id="PTHR11920:SF335">
    <property type="entry name" value="GUANYLATE CYCLASE"/>
    <property type="match status" value="1"/>
</dbReference>
<sequence>MKSSDLRYQNRVLNEIDKIYKVQQKNLNVFVGAFLEENEIGVMTHYYVKSSLYELLIHDTHTVTDIILISLIYDLINALDFIHRTDIKYHGNLTSKSCFVDSRWVLKIKEFGFHTLGEEPPTRLICNISSGSCLLCPKELWRSPEYFVKLLKSVSDNQKNDIFSFGVILMECFTNEGPWKCLETNPCLIVRQLKYNFESLKLNVLNDFDWDEYKLFDIMINCLQFHAKDRWNIQKIKKKLKIIMHENSIKPNVMDNIINAMSYHTKSLEKEVKSKSLEIENEKNLTDRLVERILPREIASQLSHGYPVEAEVYQQVTLFLSDIVGFTGMTSMMAPIDVVKFLNPLYTLFDNVVAKYDVYKIETIGDAYMVASGVPKRNGDLHAYNICRMACELLSTIERFPKLKIDGVEHKIKLRVGIHTGTIVAGVVGKKMPRYCLFGETVQITHKLEQTSDEMKIQISEATYKIIMNSIEFKATPANEIDIRDGEKIKTFWIQKK</sequence>
<dbReference type="FunFam" id="3.30.70.1230:FF:000030">
    <property type="entry name" value="Si:ch211-215j19.12"/>
    <property type="match status" value="1"/>
</dbReference>
<dbReference type="AlphaFoldDB" id="A0A0C2N702"/>
<evidence type="ECO:0000256" key="1">
    <source>
        <dbReference type="ARBA" id="ARBA00004167"/>
    </source>
</evidence>
<dbReference type="InterPro" id="IPR001054">
    <property type="entry name" value="A/G_cyclase"/>
</dbReference>
<dbReference type="GO" id="GO:0004383">
    <property type="term" value="F:guanylate cyclase activity"/>
    <property type="evidence" value="ECO:0007669"/>
    <property type="project" value="UniProtKB-EC"/>
</dbReference>
<evidence type="ECO:0000256" key="7">
    <source>
        <dbReference type="ARBA" id="ARBA00023239"/>
    </source>
</evidence>
<evidence type="ECO:0000256" key="3">
    <source>
        <dbReference type="ARBA" id="ARBA00022692"/>
    </source>
</evidence>
<dbReference type="InterPro" id="IPR029787">
    <property type="entry name" value="Nucleotide_cyclase"/>
</dbReference>
<dbReference type="GO" id="GO:0004672">
    <property type="term" value="F:protein kinase activity"/>
    <property type="evidence" value="ECO:0007669"/>
    <property type="project" value="InterPro"/>
</dbReference>
<protein>
    <recommendedName>
        <fullName evidence="2">guanylate cyclase</fullName>
        <ecNumber evidence="2">4.6.1.2</ecNumber>
    </recommendedName>
</protein>
<dbReference type="SUPFAM" id="SSF55073">
    <property type="entry name" value="Nucleotide cyclase"/>
    <property type="match status" value="1"/>
</dbReference>
<dbReference type="InterPro" id="IPR001245">
    <property type="entry name" value="Ser-Thr/Tyr_kinase_cat_dom"/>
</dbReference>
<reference evidence="11 12" key="1">
    <citation type="journal article" date="2014" name="Genome Biol. Evol.">
        <title>The genome of the myxosporean Thelohanellus kitauei shows adaptations to nutrient acquisition within its fish host.</title>
        <authorList>
            <person name="Yang Y."/>
            <person name="Xiong J."/>
            <person name="Zhou Z."/>
            <person name="Huo F."/>
            <person name="Miao W."/>
            <person name="Ran C."/>
            <person name="Liu Y."/>
            <person name="Zhang J."/>
            <person name="Feng J."/>
            <person name="Wang M."/>
            <person name="Wang M."/>
            <person name="Wang L."/>
            <person name="Yao B."/>
        </authorList>
    </citation>
    <scope>NUCLEOTIDE SEQUENCE [LARGE SCALE GENOMIC DNA]</scope>
    <source>
        <strain evidence="11">Wuqing</strain>
    </source>
</reference>
<dbReference type="InterPro" id="IPR000719">
    <property type="entry name" value="Prot_kinase_dom"/>
</dbReference>
<keyword evidence="4" id="KW-0547">Nucleotide-binding</keyword>
<evidence type="ECO:0000256" key="2">
    <source>
        <dbReference type="ARBA" id="ARBA00012202"/>
    </source>
</evidence>
<name>A0A0C2N702_THEKT</name>
<evidence type="ECO:0000259" key="9">
    <source>
        <dbReference type="PROSITE" id="PS50011"/>
    </source>
</evidence>
<dbReference type="OrthoDB" id="1890790at2759"/>
<keyword evidence="12" id="KW-1185">Reference proteome</keyword>
<evidence type="ECO:0000256" key="4">
    <source>
        <dbReference type="ARBA" id="ARBA00022741"/>
    </source>
</evidence>
<evidence type="ECO:0000313" key="11">
    <source>
        <dbReference type="EMBL" id="KII72080.1"/>
    </source>
</evidence>
<gene>
    <name evidence="11" type="ORF">RF11_13501</name>
</gene>
<proteinExistence type="predicted"/>
<keyword evidence="11" id="KW-0675">Receptor</keyword>
<dbReference type="PROSITE" id="PS50125">
    <property type="entry name" value="GUANYLATE_CYCLASE_2"/>
    <property type="match status" value="1"/>
</dbReference>
<dbReference type="GO" id="GO:0004016">
    <property type="term" value="F:adenylate cyclase activity"/>
    <property type="evidence" value="ECO:0007669"/>
    <property type="project" value="TreeGrafter"/>
</dbReference>
<dbReference type="GO" id="GO:0001653">
    <property type="term" value="F:peptide receptor activity"/>
    <property type="evidence" value="ECO:0007669"/>
    <property type="project" value="TreeGrafter"/>
</dbReference>
<dbReference type="GO" id="GO:0035556">
    <property type="term" value="P:intracellular signal transduction"/>
    <property type="evidence" value="ECO:0007669"/>
    <property type="project" value="InterPro"/>
</dbReference>
<organism evidence="11 12">
    <name type="scientific">Thelohanellus kitauei</name>
    <name type="common">Myxosporean</name>
    <dbReference type="NCBI Taxonomy" id="669202"/>
    <lineage>
        <taxon>Eukaryota</taxon>
        <taxon>Metazoa</taxon>
        <taxon>Cnidaria</taxon>
        <taxon>Myxozoa</taxon>
        <taxon>Myxosporea</taxon>
        <taxon>Bivalvulida</taxon>
        <taxon>Platysporina</taxon>
        <taxon>Myxobolidae</taxon>
        <taxon>Thelohanellus</taxon>
    </lineage>
</organism>
<feature type="domain" description="Protein kinase" evidence="9">
    <location>
        <begin position="1"/>
        <end position="248"/>
    </location>
</feature>
<evidence type="ECO:0000259" key="10">
    <source>
        <dbReference type="PROSITE" id="PS50125"/>
    </source>
</evidence>
<dbReference type="Gene3D" id="3.30.70.1230">
    <property type="entry name" value="Nucleotide cyclase"/>
    <property type="match status" value="1"/>
</dbReference>
<keyword evidence="7" id="KW-0456">Lyase</keyword>